<feature type="domain" description="Dehydrogenase E1 component" evidence="4">
    <location>
        <begin position="1"/>
        <end position="68"/>
    </location>
</feature>
<dbReference type="GO" id="GO:0004739">
    <property type="term" value="F:pyruvate dehydrogenase (acetyl-transferring) activity"/>
    <property type="evidence" value="ECO:0007669"/>
    <property type="project" value="TreeGrafter"/>
</dbReference>
<comment type="cofactor">
    <cofactor evidence="1">
        <name>thiamine diphosphate</name>
        <dbReference type="ChEBI" id="CHEBI:58937"/>
    </cofactor>
</comment>
<evidence type="ECO:0000313" key="5">
    <source>
        <dbReference type="EMBL" id="GAL33709.1"/>
    </source>
</evidence>
<comment type="caution">
    <text evidence="5">The sequence shown here is derived from an EMBL/GenBank/DDBJ whole genome shotgun (WGS) entry which is preliminary data.</text>
</comment>
<accession>A0A090T4L8</accession>
<dbReference type="GO" id="GO:0006086">
    <property type="term" value="P:pyruvate decarboxylation to acetyl-CoA"/>
    <property type="evidence" value="ECO:0007669"/>
    <property type="project" value="TreeGrafter"/>
</dbReference>
<dbReference type="AlphaFoldDB" id="A0A090T4L8"/>
<dbReference type="EMBL" id="BBMT01000003">
    <property type="protein sequence ID" value="GAL33709.1"/>
    <property type="molecule type" value="Genomic_DNA"/>
</dbReference>
<dbReference type="InterPro" id="IPR029061">
    <property type="entry name" value="THDP-binding"/>
</dbReference>
<evidence type="ECO:0000256" key="1">
    <source>
        <dbReference type="ARBA" id="ARBA00001964"/>
    </source>
</evidence>
<dbReference type="InterPro" id="IPR001017">
    <property type="entry name" value="DH_E1"/>
</dbReference>
<sequence length="84" mass="8919">MKIKGNHDVALVTCGDGATSKGDFLESINCAGAWNIPLVFVVNNNQWAISVPRALQCGAEFLADKAKALAFLDSKSMVMMSSPC</sequence>
<dbReference type="SUPFAM" id="SSF52518">
    <property type="entry name" value="Thiamin diphosphate-binding fold (THDP-binding)"/>
    <property type="match status" value="1"/>
</dbReference>
<dbReference type="InterPro" id="IPR050642">
    <property type="entry name" value="PDH_E1_Alpha_Subunit"/>
</dbReference>
<reference evidence="5 6" key="1">
    <citation type="submission" date="2014-09" db="EMBL/GenBank/DDBJ databases">
        <title>Vibrio maritimus JCM 19240. (C210) whole genome shotgun sequence.</title>
        <authorList>
            <person name="Sawabe T."/>
            <person name="Meirelles P."/>
            <person name="Nakanishi M."/>
            <person name="Sayaka M."/>
            <person name="Hattori M."/>
            <person name="Ohkuma M."/>
        </authorList>
    </citation>
    <scope>NUCLEOTIDE SEQUENCE [LARGE SCALE GENOMIC DNA]</scope>
    <source>
        <strain evidence="5 6">JCM 19240</strain>
    </source>
</reference>
<dbReference type="PANTHER" id="PTHR11516:SF41">
    <property type="entry name" value="3-METHYL-2-OXOBUTANOATE DEHYDROGENASE SUBUNIT ALPHA"/>
    <property type="match status" value="1"/>
</dbReference>
<keyword evidence="6" id="KW-1185">Reference proteome</keyword>
<evidence type="ECO:0000259" key="4">
    <source>
        <dbReference type="Pfam" id="PF00676"/>
    </source>
</evidence>
<gene>
    <name evidence="5" type="ORF">JCM19240_2405</name>
</gene>
<protein>
    <submittedName>
        <fullName evidence="5">Branched-chain alpha-keto acid dehydrogenase</fullName>
        <ecNumber evidence="5">1.2.4.4</ecNumber>
    </submittedName>
</protein>
<dbReference type="Pfam" id="PF00676">
    <property type="entry name" value="E1_dh"/>
    <property type="match status" value="1"/>
</dbReference>
<reference evidence="5 6" key="2">
    <citation type="submission" date="2014-09" db="EMBL/GenBank/DDBJ databases">
        <authorList>
            <consortium name="NBRP consortium"/>
            <person name="Sawabe T."/>
            <person name="Meirelles P."/>
            <person name="Nakanishi M."/>
            <person name="Sayaka M."/>
            <person name="Hattori M."/>
            <person name="Ohkuma M."/>
        </authorList>
    </citation>
    <scope>NUCLEOTIDE SEQUENCE [LARGE SCALE GENOMIC DNA]</scope>
    <source>
        <strain evidence="5 6">JCM 19240</strain>
    </source>
</reference>
<dbReference type="Gene3D" id="3.40.50.970">
    <property type="match status" value="1"/>
</dbReference>
<evidence type="ECO:0000256" key="2">
    <source>
        <dbReference type="ARBA" id="ARBA00023002"/>
    </source>
</evidence>
<organism evidence="5 6">
    <name type="scientific">Vibrio maritimus</name>
    <dbReference type="NCBI Taxonomy" id="990268"/>
    <lineage>
        <taxon>Bacteria</taxon>
        <taxon>Pseudomonadati</taxon>
        <taxon>Pseudomonadota</taxon>
        <taxon>Gammaproteobacteria</taxon>
        <taxon>Vibrionales</taxon>
        <taxon>Vibrionaceae</taxon>
        <taxon>Vibrio</taxon>
    </lineage>
</organism>
<dbReference type="EC" id="1.2.4.4" evidence="5"/>
<proteinExistence type="predicted"/>
<dbReference type="Proteomes" id="UP000029224">
    <property type="component" value="Unassembled WGS sequence"/>
</dbReference>
<evidence type="ECO:0000256" key="3">
    <source>
        <dbReference type="ARBA" id="ARBA00023052"/>
    </source>
</evidence>
<evidence type="ECO:0000313" key="6">
    <source>
        <dbReference type="Proteomes" id="UP000029224"/>
    </source>
</evidence>
<keyword evidence="3" id="KW-0786">Thiamine pyrophosphate</keyword>
<name>A0A090T4L8_9VIBR</name>
<dbReference type="GO" id="GO:0003863">
    <property type="term" value="F:branched-chain 2-oxo acid dehydrogenase activity"/>
    <property type="evidence" value="ECO:0007669"/>
    <property type="project" value="UniProtKB-EC"/>
</dbReference>
<dbReference type="PANTHER" id="PTHR11516">
    <property type="entry name" value="PYRUVATE DEHYDROGENASE E1 COMPONENT, ALPHA SUBUNIT BACTERIAL AND ORGANELLAR"/>
    <property type="match status" value="1"/>
</dbReference>
<keyword evidence="2 5" id="KW-0560">Oxidoreductase</keyword>